<accession>W7A7P8</accession>
<dbReference type="GeneID" id="20037114"/>
<proteinExistence type="predicted"/>
<protein>
    <recommendedName>
        <fullName evidence="3">Merozoite surface protein C-terminal domain-containing protein</fullName>
    </recommendedName>
</protein>
<feature type="compositionally biased region" description="Basic and acidic residues" evidence="1">
    <location>
        <begin position="320"/>
        <end position="330"/>
    </location>
</feature>
<gene>
    <name evidence="4" type="ORF">C922_01840</name>
</gene>
<organism evidence="4 5">
    <name type="scientific">Plasmodium inui San Antonio 1</name>
    <dbReference type="NCBI Taxonomy" id="1237626"/>
    <lineage>
        <taxon>Eukaryota</taxon>
        <taxon>Sar</taxon>
        <taxon>Alveolata</taxon>
        <taxon>Apicomplexa</taxon>
        <taxon>Aconoidasida</taxon>
        <taxon>Haemosporida</taxon>
        <taxon>Plasmodiidae</taxon>
        <taxon>Plasmodium</taxon>
        <taxon>Plasmodium (Plasmodium)</taxon>
    </lineage>
</organism>
<evidence type="ECO:0000256" key="2">
    <source>
        <dbReference type="SAM" id="SignalP"/>
    </source>
</evidence>
<dbReference type="RefSeq" id="XP_008815665.1">
    <property type="nucleotide sequence ID" value="XM_008817443.1"/>
</dbReference>
<keyword evidence="2" id="KW-0732">Signal</keyword>
<feature type="compositionally biased region" description="Acidic residues" evidence="1">
    <location>
        <begin position="153"/>
        <end position="172"/>
    </location>
</feature>
<feature type="compositionally biased region" description="Acidic residues" evidence="1">
    <location>
        <begin position="190"/>
        <end position="202"/>
    </location>
</feature>
<dbReference type="AlphaFoldDB" id="W7A7P8"/>
<feature type="compositionally biased region" description="Basic and acidic residues" evidence="1">
    <location>
        <begin position="111"/>
        <end position="121"/>
    </location>
</feature>
<dbReference type="InterPro" id="IPR024781">
    <property type="entry name" value="MSP_C"/>
</dbReference>
<evidence type="ECO:0000313" key="4">
    <source>
        <dbReference type="EMBL" id="EUD67655.1"/>
    </source>
</evidence>
<evidence type="ECO:0000313" key="5">
    <source>
        <dbReference type="Proteomes" id="UP000030640"/>
    </source>
</evidence>
<feature type="domain" description="Merozoite surface protein C-terminal" evidence="3">
    <location>
        <begin position="298"/>
        <end position="414"/>
    </location>
</feature>
<dbReference type="Proteomes" id="UP000030640">
    <property type="component" value="Unassembled WGS sequence"/>
</dbReference>
<reference evidence="4 5" key="1">
    <citation type="submission" date="2013-02" db="EMBL/GenBank/DDBJ databases">
        <title>The Genome Sequence of Plasmodium inui San Antonio 1.</title>
        <authorList>
            <consortium name="The Broad Institute Genome Sequencing Platform"/>
            <consortium name="The Broad Institute Genome Sequencing Center for Infectious Disease"/>
            <person name="Neafsey D."/>
            <person name="Cheeseman I."/>
            <person name="Volkman S."/>
            <person name="Adams J."/>
            <person name="Walker B."/>
            <person name="Young S.K."/>
            <person name="Zeng Q."/>
            <person name="Gargeya S."/>
            <person name="Fitzgerald M."/>
            <person name="Haas B."/>
            <person name="Abouelleil A."/>
            <person name="Alvarado L."/>
            <person name="Arachchi H.M."/>
            <person name="Berlin A.M."/>
            <person name="Chapman S.B."/>
            <person name="Dewar J."/>
            <person name="Goldberg J."/>
            <person name="Griggs A."/>
            <person name="Gujja S."/>
            <person name="Hansen M."/>
            <person name="Howarth C."/>
            <person name="Imamovic A."/>
            <person name="Larimer J."/>
            <person name="McCowan C."/>
            <person name="Murphy C."/>
            <person name="Neiman D."/>
            <person name="Pearson M."/>
            <person name="Priest M."/>
            <person name="Roberts A."/>
            <person name="Saif S."/>
            <person name="Shea T."/>
            <person name="Sisk P."/>
            <person name="Sykes S."/>
            <person name="Wortman J."/>
            <person name="Nusbaum C."/>
            <person name="Birren B."/>
        </authorList>
    </citation>
    <scope>NUCLEOTIDE SEQUENCE [LARGE SCALE GENOMIC DNA]</scope>
    <source>
        <strain evidence="4 5">San Antonio 1</strain>
    </source>
</reference>
<dbReference type="OrthoDB" id="386656at2759"/>
<feature type="region of interest" description="Disordered" evidence="1">
    <location>
        <begin position="153"/>
        <end position="177"/>
    </location>
</feature>
<feature type="region of interest" description="Disordered" evidence="1">
    <location>
        <begin position="80"/>
        <end position="121"/>
    </location>
</feature>
<dbReference type="EMBL" id="KI965465">
    <property type="protein sequence ID" value="EUD67655.1"/>
    <property type="molecule type" value="Genomic_DNA"/>
</dbReference>
<dbReference type="VEuPathDB" id="PlasmoDB:C922_01840"/>
<feature type="compositionally biased region" description="Basic and acidic residues" evidence="1">
    <location>
        <begin position="293"/>
        <end position="307"/>
    </location>
</feature>
<keyword evidence="5" id="KW-1185">Reference proteome</keyword>
<evidence type="ECO:0000256" key="1">
    <source>
        <dbReference type="SAM" id="MobiDB-lite"/>
    </source>
</evidence>
<feature type="compositionally biased region" description="Polar residues" evidence="1">
    <location>
        <begin position="332"/>
        <end position="350"/>
    </location>
</feature>
<evidence type="ECO:0000259" key="3">
    <source>
        <dbReference type="Pfam" id="PF12948"/>
    </source>
</evidence>
<feature type="compositionally biased region" description="Basic and acidic residues" evidence="1">
    <location>
        <begin position="250"/>
        <end position="268"/>
    </location>
</feature>
<dbReference type="Pfam" id="PF12948">
    <property type="entry name" value="MSP7_C"/>
    <property type="match status" value="1"/>
</dbReference>
<feature type="signal peptide" evidence="2">
    <location>
        <begin position="1"/>
        <end position="24"/>
    </location>
</feature>
<feature type="compositionally biased region" description="Basic and acidic residues" evidence="1">
    <location>
        <begin position="80"/>
        <end position="89"/>
    </location>
</feature>
<name>W7A7P8_9APIC</name>
<feature type="chain" id="PRO_5004887607" description="Merozoite surface protein C-terminal domain-containing protein" evidence="2">
    <location>
        <begin position="25"/>
        <end position="423"/>
    </location>
</feature>
<feature type="region of interest" description="Disordered" evidence="1">
    <location>
        <begin position="190"/>
        <end position="350"/>
    </location>
</feature>
<sequence length="423" mass="46961">MGGKKIALFLSIVILLLLCCCVWCEKSRVENKKKLEDDVISILRRKLESLQKESLTNSDGNLKKEIELVKMQIQDLQKYEKGDTGKKVDPTLGEKPGVESVKGQPFSLEEAGDRQDAEGLDESYRLDYLEGVEDYEEEILEQMEQVEVPEVVEEAGDAEEEQPAYGEEDDSLPDVVPDSVKRTAEGVIDEFEEAEEDEGADADEAKLESSTSASSALVGGSPLGGSTEEEKEEEEEKGKDVMQGNFQLEEQGKDDVPGNFKLEKETKKRGQPLRETSSDGDKAIKPPLSGQKPNKECFNKLHKDVGLTKDSANQINPPPMDDKGKDEGQKYKSPTQNGDNSVGANNFGGCSQGENSNGTCPLDIFKKVLEDENFLQEFDNFIHNLYGYSKKDTPCGRDQMENENLYMDLLTNALSFLNTIEVI</sequence>